<comment type="caution">
    <text evidence="1">The sequence shown here is derived from an EMBL/GenBank/DDBJ whole genome shotgun (WGS) entry which is preliminary data.</text>
</comment>
<reference evidence="1 2" key="1">
    <citation type="submission" date="2018-10" db="EMBL/GenBank/DDBJ databases">
        <title>Falsibacillus sp. genome draft.</title>
        <authorList>
            <person name="Shi S."/>
        </authorList>
    </citation>
    <scope>NUCLEOTIDE SEQUENCE [LARGE SCALE GENOMIC DNA]</scope>
    <source>
        <strain evidence="1 2">GY 10110</strain>
    </source>
</reference>
<sequence length="64" mass="7692">MRKVTGVKGLAEYLVSVNYPMNEEEINQLIIKKNIPHQRLMNNILVFNLDYIDWWIDNRKVTQM</sequence>
<accession>A0A3L7K4G2</accession>
<proteinExistence type="predicted"/>
<name>A0A3L7K4G2_9BACI</name>
<evidence type="ECO:0008006" key="3">
    <source>
        <dbReference type="Google" id="ProtNLM"/>
    </source>
</evidence>
<evidence type="ECO:0000313" key="1">
    <source>
        <dbReference type="EMBL" id="RLQ97545.1"/>
    </source>
</evidence>
<dbReference type="EMBL" id="RCVZ01000002">
    <property type="protein sequence ID" value="RLQ97545.1"/>
    <property type="molecule type" value="Genomic_DNA"/>
</dbReference>
<dbReference type="AlphaFoldDB" id="A0A3L7K4G2"/>
<protein>
    <recommendedName>
        <fullName evidence="3">DNA-binding protein</fullName>
    </recommendedName>
</protein>
<dbReference type="OrthoDB" id="2972248at2"/>
<gene>
    <name evidence="1" type="ORF">D9X91_04665</name>
</gene>
<organism evidence="1 2">
    <name type="scientific">Falsibacillus albus</name>
    <dbReference type="NCBI Taxonomy" id="2478915"/>
    <lineage>
        <taxon>Bacteria</taxon>
        <taxon>Bacillati</taxon>
        <taxon>Bacillota</taxon>
        <taxon>Bacilli</taxon>
        <taxon>Bacillales</taxon>
        <taxon>Bacillaceae</taxon>
        <taxon>Falsibacillus</taxon>
    </lineage>
</organism>
<dbReference type="Proteomes" id="UP000276770">
    <property type="component" value="Unassembled WGS sequence"/>
</dbReference>
<keyword evidence="2" id="KW-1185">Reference proteome</keyword>
<evidence type="ECO:0000313" key="2">
    <source>
        <dbReference type="Proteomes" id="UP000276770"/>
    </source>
</evidence>